<dbReference type="RefSeq" id="WP_176855869.1">
    <property type="nucleotide sequence ID" value="NZ_JABCJD010000011.1"/>
</dbReference>
<reference evidence="1 2" key="1">
    <citation type="submission" date="2020-04" db="EMBL/GenBank/DDBJ databases">
        <title>Donghicola sp., a member of the Rhodobacteraceae family isolated from mangrove forest in Thailand.</title>
        <authorList>
            <person name="Charoenyingcharoen P."/>
            <person name="Yukphan P."/>
        </authorList>
    </citation>
    <scope>NUCLEOTIDE SEQUENCE [LARGE SCALE GENOMIC DNA]</scope>
    <source>
        <strain evidence="1 2">C2-DW-16</strain>
    </source>
</reference>
<evidence type="ECO:0000313" key="1">
    <source>
        <dbReference type="EMBL" id="NVO29178.1"/>
    </source>
</evidence>
<name>A0ABX2PIF1_9RHOB</name>
<keyword evidence="2" id="KW-1185">Reference proteome</keyword>
<proteinExistence type="predicted"/>
<dbReference type="Proteomes" id="UP000523601">
    <property type="component" value="Unassembled WGS sequence"/>
</dbReference>
<gene>
    <name evidence="1" type="ORF">HJ526_17275</name>
</gene>
<sequence length="74" mass="7975">MTTAPTFQPQSPTFALLAAAGSYSLTVVVVGPRGSLETVDHLTDTLDSRFDTGQCEILLQGISPWQLSVDDFLF</sequence>
<accession>A0ABX2PIF1</accession>
<protein>
    <submittedName>
        <fullName evidence="1">Uncharacterized protein</fullName>
    </submittedName>
</protein>
<organism evidence="1 2">
    <name type="scientific">Donghicola mangrovi</name>
    <dbReference type="NCBI Taxonomy" id="2729614"/>
    <lineage>
        <taxon>Bacteria</taxon>
        <taxon>Pseudomonadati</taxon>
        <taxon>Pseudomonadota</taxon>
        <taxon>Alphaproteobacteria</taxon>
        <taxon>Rhodobacterales</taxon>
        <taxon>Roseobacteraceae</taxon>
        <taxon>Donghicola</taxon>
    </lineage>
</organism>
<dbReference type="EMBL" id="JABCJD010000011">
    <property type="protein sequence ID" value="NVO29178.1"/>
    <property type="molecule type" value="Genomic_DNA"/>
</dbReference>
<evidence type="ECO:0000313" key="2">
    <source>
        <dbReference type="Proteomes" id="UP000523601"/>
    </source>
</evidence>
<comment type="caution">
    <text evidence="1">The sequence shown here is derived from an EMBL/GenBank/DDBJ whole genome shotgun (WGS) entry which is preliminary data.</text>
</comment>